<dbReference type="PANTHER" id="PTHR31669">
    <property type="entry name" value="PROTEIN FAR1-RELATED SEQUENCE 10-RELATED"/>
    <property type="match status" value="1"/>
</dbReference>
<dbReference type="InterPro" id="IPR058778">
    <property type="entry name" value="HTH_FAR1-11-like"/>
</dbReference>
<keyword evidence="1" id="KW-0539">Nucleus</keyword>
<dbReference type="InterPro" id="IPR031052">
    <property type="entry name" value="FHY3/FAR1"/>
</dbReference>
<dbReference type="PANTHER" id="PTHR31669:SF263">
    <property type="entry name" value="PROTEIN FAR1-RELATED SEQUENCE"/>
    <property type="match status" value="1"/>
</dbReference>
<evidence type="ECO:0000259" key="4">
    <source>
        <dbReference type="Pfam" id="PF26175"/>
    </source>
</evidence>
<keyword evidence="6" id="KW-1185">Reference proteome</keyword>
<evidence type="ECO:0000256" key="1">
    <source>
        <dbReference type="RuleBase" id="RU367018"/>
    </source>
</evidence>
<feature type="domain" description="FAR1" evidence="3">
    <location>
        <begin position="35"/>
        <end position="126"/>
    </location>
</feature>
<dbReference type="GO" id="GO:0008270">
    <property type="term" value="F:zinc ion binding"/>
    <property type="evidence" value="ECO:0007669"/>
    <property type="project" value="UniProtKB-UniRule"/>
</dbReference>
<dbReference type="GO" id="GO:0006355">
    <property type="term" value="P:regulation of DNA-templated transcription"/>
    <property type="evidence" value="ECO:0007669"/>
    <property type="project" value="UniProtKB-UniRule"/>
</dbReference>
<dbReference type="GO" id="GO:0003676">
    <property type="term" value="F:nucleic acid binding"/>
    <property type="evidence" value="ECO:0007669"/>
    <property type="project" value="InterPro"/>
</dbReference>
<evidence type="ECO:0000259" key="3">
    <source>
        <dbReference type="Pfam" id="PF03101"/>
    </source>
</evidence>
<comment type="similarity">
    <text evidence="1">Belongs to the FHY3/FAR1 family.</text>
</comment>
<sequence length="469" mass="54097">MLDVDLNEPLIEEENNDDEPFIGQTFESQEEAYVFYNKYAKQHGFVVRKDRSDTRHGRTIRRDFYCHCGGKKPLKVVDFSKPQRNKESSKCDCKAHMRITLKKCFDIFPEEWHVTKYSKQHNHVMLPPEAMRFLPSNRNISGEDEKKILLLKEAGLSARQIIRVLELEKNVGHGELPFIQKDVRNLFGRVKRLLGANDSKSLLEYMKSTNEENNKFQYAYTVDGERSCWFATLLRENYQKWCADFYNLYKMTITEEFERSWTLMIAKYNLQENKHVQGLYNVALAVQEICQGQSHSNMVATLRPISMKTKSPLEGQAFEVFTSFAFKKFQDELIKASQYSIIQIEGNIPSSYLPLRWHCDRLQPTVENQEIISEAMILEEESETVHNDIGVGGDDVLCPPKSKTKGRPPKKRERGGKESGKKKTKCCSICKQPGHTKPTCPNKENIFSLNDTNEGTSSATQKKTKEDGS</sequence>
<dbReference type="Pfam" id="PF03101">
    <property type="entry name" value="FAR1"/>
    <property type="match status" value="1"/>
</dbReference>
<dbReference type="InterPro" id="IPR036875">
    <property type="entry name" value="Znf_CCHC_sf"/>
</dbReference>
<dbReference type="SUPFAM" id="SSF57756">
    <property type="entry name" value="Retrovirus zinc finger-like domains"/>
    <property type="match status" value="1"/>
</dbReference>
<evidence type="ECO:0000256" key="2">
    <source>
        <dbReference type="SAM" id="MobiDB-lite"/>
    </source>
</evidence>
<comment type="subcellular location">
    <subcellularLocation>
        <location evidence="1">Nucleus</location>
    </subcellularLocation>
</comment>
<dbReference type="Proteomes" id="UP000596660">
    <property type="component" value="Unplaced"/>
</dbReference>
<evidence type="ECO:0000313" key="5">
    <source>
        <dbReference type="EnsemblPlants" id="AUR62019840-RA:cds"/>
    </source>
</evidence>
<proteinExistence type="inferred from homology"/>
<dbReference type="GO" id="GO:0005634">
    <property type="term" value="C:nucleus"/>
    <property type="evidence" value="ECO:0007669"/>
    <property type="project" value="UniProtKB-SubCell"/>
</dbReference>
<accession>A0A803LWI9</accession>
<reference evidence="5" key="2">
    <citation type="submission" date="2021-03" db="UniProtKB">
        <authorList>
            <consortium name="EnsemblPlants"/>
        </authorList>
    </citation>
    <scope>IDENTIFICATION</scope>
</reference>
<feature type="compositionally biased region" description="Basic residues" evidence="2">
    <location>
        <begin position="402"/>
        <end position="414"/>
    </location>
</feature>
<dbReference type="AlphaFoldDB" id="A0A803LWI9"/>
<dbReference type="Pfam" id="PF26175">
    <property type="entry name" value="HTH_FAR1"/>
    <property type="match status" value="1"/>
</dbReference>
<dbReference type="Gramene" id="AUR62019840-RA">
    <property type="protein sequence ID" value="AUR62019840-RA:cds"/>
    <property type="gene ID" value="AUR62019840"/>
</dbReference>
<feature type="domain" description="FAR1-related sequence 11-like HTH-like" evidence="4">
    <location>
        <begin position="139"/>
        <end position="192"/>
    </location>
</feature>
<dbReference type="EnsemblPlants" id="AUR62019840-RA">
    <property type="protein sequence ID" value="AUR62019840-RA:cds"/>
    <property type="gene ID" value="AUR62019840"/>
</dbReference>
<feature type="compositionally biased region" description="Polar residues" evidence="2">
    <location>
        <begin position="445"/>
        <end position="461"/>
    </location>
</feature>
<comment type="function">
    <text evidence="1">Putative transcription activator involved in regulating light control of development.</text>
</comment>
<name>A0A803LWI9_CHEQI</name>
<organism evidence="5 6">
    <name type="scientific">Chenopodium quinoa</name>
    <name type="common">Quinoa</name>
    <dbReference type="NCBI Taxonomy" id="63459"/>
    <lineage>
        <taxon>Eukaryota</taxon>
        <taxon>Viridiplantae</taxon>
        <taxon>Streptophyta</taxon>
        <taxon>Embryophyta</taxon>
        <taxon>Tracheophyta</taxon>
        <taxon>Spermatophyta</taxon>
        <taxon>Magnoliopsida</taxon>
        <taxon>eudicotyledons</taxon>
        <taxon>Gunneridae</taxon>
        <taxon>Pentapetalae</taxon>
        <taxon>Caryophyllales</taxon>
        <taxon>Chenopodiaceae</taxon>
        <taxon>Chenopodioideae</taxon>
        <taxon>Atripliceae</taxon>
        <taxon>Chenopodium</taxon>
    </lineage>
</organism>
<keyword evidence="1" id="KW-0862">Zinc</keyword>
<evidence type="ECO:0000313" key="6">
    <source>
        <dbReference type="Proteomes" id="UP000596660"/>
    </source>
</evidence>
<keyword evidence="1" id="KW-0863">Zinc-finger</keyword>
<feature type="region of interest" description="Disordered" evidence="2">
    <location>
        <begin position="390"/>
        <end position="469"/>
    </location>
</feature>
<protein>
    <recommendedName>
        <fullName evidence="1">Protein FAR1-RELATED SEQUENCE</fullName>
    </recommendedName>
</protein>
<dbReference type="InterPro" id="IPR004330">
    <property type="entry name" value="FAR1_DNA_bnd_dom"/>
</dbReference>
<reference evidence="5" key="1">
    <citation type="journal article" date="2017" name="Nature">
        <title>The genome of Chenopodium quinoa.</title>
        <authorList>
            <person name="Jarvis D.E."/>
            <person name="Ho Y.S."/>
            <person name="Lightfoot D.J."/>
            <person name="Schmoeckel S.M."/>
            <person name="Li B."/>
            <person name="Borm T.J.A."/>
            <person name="Ohyanagi H."/>
            <person name="Mineta K."/>
            <person name="Michell C.T."/>
            <person name="Saber N."/>
            <person name="Kharbatia N.M."/>
            <person name="Rupper R.R."/>
            <person name="Sharp A.R."/>
            <person name="Dally N."/>
            <person name="Boughton B.A."/>
            <person name="Woo Y.H."/>
            <person name="Gao G."/>
            <person name="Schijlen E.G.W.M."/>
            <person name="Guo X."/>
            <person name="Momin A.A."/>
            <person name="Negrao S."/>
            <person name="Al-Babili S."/>
            <person name="Gehring C."/>
            <person name="Roessner U."/>
            <person name="Jung C."/>
            <person name="Murphy K."/>
            <person name="Arold S.T."/>
            <person name="Gojobori T."/>
            <person name="van der Linden C.G."/>
            <person name="van Loo E.N."/>
            <person name="Jellen E.N."/>
            <person name="Maughan P.J."/>
            <person name="Tester M."/>
        </authorList>
    </citation>
    <scope>NUCLEOTIDE SEQUENCE [LARGE SCALE GENOMIC DNA]</scope>
    <source>
        <strain evidence="5">cv. PI 614886</strain>
    </source>
</reference>
<keyword evidence="1" id="KW-0479">Metal-binding</keyword>